<gene>
    <name evidence="1" type="ORF">PVAP13_6NG203100</name>
</gene>
<sequence length="77" mass="8624">MEACPRCYTSSLKNHWKQEPVFHKHSPQRANLHRSRSGLVGDAFYECQSIGDCCGGSRRICFDELTVAYMSVPSAGD</sequence>
<keyword evidence="2" id="KW-1185">Reference proteome</keyword>
<evidence type="ECO:0000313" key="1">
    <source>
        <dbReference type="EMBL" id="KAG2578948.1"/>
    </source>
</evidence>
<protein>
    <submittedName>
        <fullName evidence="1">Uncharacterized protein</fullName>
    </submittedName>
</protein>
<reference evidence="1" key="1">
    <citation type="submission" date="2020-05" db="EMBL/GenBank/DDBJ databases">
        <title>WGS assembly of Panicum virgatum.</title>
        <authorList>
            <person name="Lovell J.T."/>
            <person name="Jenkins J."/>
            <person name="Shu S."/>
            <person name="Juenger T.E."/>
            <person name="Schmutz J."/>
        </authorList>
    </citation>
    <scope>NUCLEOTIDE SEQUENCE</scope>
    <source>
        <strain evidence="1">AP13</strain>
    </source>
</reference>
<dbReference type="Proteomes" id="UP000823388">
    <property type="component" value="Chromosome 6N"/>
</dbReference>
<proteinExistence type="predicted"/>
<dbReference type="EMBL" id="CM029048">
    <property type="protein sequence ID" value="KAG2578948.1"/>
    <property type="molecule type" value="Genomic_DNA"/>
</dbReference>
<organism evidence="1 2">
    <name type="scientific">Panicum virgatum</name>
    <name type="common">Blackwell switchgrass</name>
    <dbReference type="NCBI Taxonomy" id="38727"/>
    <lineage>
        <taxon>Eukaryota</taxon>
        <taxon>Viridiplantae</taxon>
        <taxon>Streptophyta</taxon>
        <taxon>Embryophyta</taxon>
        <taxon>Tracheophyta</taxon>
        <taxon>Spermatophyta</taxon>
        <taxon>Magnoliopsida</taxon>
        <taxon>Liliopsida</taxon>
        <taxon>Poales</taxon>
        <taxon>Poaceae</taxon>
        <taxon>PACMAD clade</taxon>
        <taxon>Panicoideae</taxon>
        <taxon>Panicodae</taxon>
        <taxon>Paniceae</taxon>
        <taxon>Panicinae</taxon>
        <taxon>Panicum</taxon>
        <taxon>Panicum sect. Hiantes</taxon>
    </lineage>
</organism>
<evidence type="ECO:0000313" key="2">
    <source>
        <dbReference type="Proteomes" id="UP000823388"/>
    </source>
</evidence>
<accession>A0A8T0R1A1</accession>
<name>A0A8T0R1A1_PANVG</name>
<dbReference type="AlphaFoldDB" id="A0A8T0R1A1"/>
<comment type="caution">
    <text evidence="1">The sequence shown here is derived from an EMBL/GenBank/DDBJ whole genome shotgun (WGS) entry which is preliminary data.</text>
</comment>